<organism evidence="2 3">
    <name type="scientific">Datura stramonium</name>
    <name type="common">Jimsonweed</name>
    <name type="synonym">Common thornapple</name>
    <dbReference type="NCBI Taxonomy" id="4076"/>
    <lineage>
        <taxon>Eukaryota</taxon>
        <taxon>Viridiplantae</taxon>
        <taxon>Streptophyta</taxon>
        <taxon>Embryophyta</taxon>
        <taxon>Tracheophyta</taxon>
        <taxon>Spermatophyta</taxon>
        <taxon>Magnoliopsida</taxon>
        <taxon>eudicotyledons</taxon>
        <taxon>Gunneridae</taxon>
        <taxon>Pentapetalae</taxon>
        <taxon>asterids</taxon>
        <taxon>lamiids</taxon>
        <taxon>Solanales</taxon>
        <taxon>Solanaceae</taxon>
        <taxon>Solanoideae</taxon>
        <taxon>Datureae</taxon>
        <taxon>Datura</taxon>
    </lineage>
</organism>
<name>A0ABS8W1W6_DATST</name>
<dbReference type="Proteomes" id="UP000823775">
    <property type="component" value="Unassembled WGS sequence"/>
</dbReference>
<evidence type="ECO:0000256" key="1">
    <source>
        <dbReference type="SAM" id="MobiDB-lite"/>
    </source>
</evidence>
<protein>
    <submittedName>
        <fullName evidence="2">Uncharacterized protein</fullName>
    </submittedName>
</protein>
<keyword evidence="3" id="KW-1185">Reference proteome</keyword>
<reference evidence="2 3" key="1">
    <citation type="journal article" date="2021" name="BMC Genomics">
        <title>Datura genome reveals duplications of psychoactive alkaloid biosynthetic genes and high mutation rate following tissue culture.</title>
        <authorList>
            <person name="Rajewski A."/>
            <person name="Carter-House D."/>
            <person name="Stajich J."/>
            <person name="Litt A."/>
        </authorList>
    </citation>
    <scope>NUCLEOTIDE SEQUENCE [LARGE SCALE GENOMIC DNA]</scope>
    <source>
        <strain evidence="2">AR-01</strain>
    </source>
</reference>
<dbReference type="EMBL" id="JACEIK010006413">
    <property type="protein sequence ID" value="MCE2055646.1"/>
    <property type="molecule type" value="Genomic_DNA"/>
</dbReference>
<feature type="compositionally biased region" description="Basic and acidic residues" evidence="1">
    <location>
        <begin position="106"/>
        <end position="120"/>
    </location>
</feature>
<accession>A0ABS8W1W6</accession>
<proteinExistence type="predicted"/>
<comment type="caution">
    <text evidence="2">The sequence shown here is derived from an EMBL/GenBank/DDBJ whole genome shotgun (WGS) entry which is preliminary data.</text>
</comment>
<evidence type="ECO:0000313" key="3">
    <source>
        <dbReference type="Proteomes" id="UP000823775"/>
    </source>
</evidence>
<sequence>MHVQLLPLALPAPPTPGYGAADLLHPTTANGLLHSTTANGGIGMPPICFSTARVSGIAIIHSRWNSPLALSAVTCERNGIQRSASLIVKDDEQQVFFDSSRNTKSFYRDSHGTRPNEEKPSSQTRLARLVVVVGNGRP</sequence>
<feature type="region of interest" description="Disordered" evidence="1">
    <location>
        <begin position="104"/>
        <end position="123"/>
    </location>
</feature>
<gene>
    <name evidence="2" type="ORF">HAX54_043091</name>
</gene>
<evidence type="ECO:0000313" key="2">
    <source>
        <dbReference type="EMBL" id="MCE2055646.1"/>
    </source>
</evidence>